<evidence type="ECO:0000256" key="10">
    <source>
        <dbReference type="ARBA" id="ARBA00022726"/>
    </source>
</evidence>
<keyword evidence="9 11" id="KW-0808">Transferase</keyword>
<evidence type="ECO:0000256" key="7">
    <source>
        <dbReference type="ARBA" id="ARBA00022490"/>
    </source>
</evidence>
<evidence type="ECO:0000256" key="1">
    <source>
        <dbReference type="ARBA" id="ARBA00000868"/>
    </source>
</evidence>
<keyword evidence="10 11" id="KW-0660">Purine salvage</keyword>
<evidence type="ECO:0000313" key="14">
    <source>
        <dbReference type="Proteomes" id="UP001317259"/>
    </source>
</evidence>
<dbReference type="SUPFAM" id="SSF53271">
    <property type="entry name" value="PRTase-like"/>
    <property type="match status" value="1"/>
</dbReference>
<comment type="pathway">
    <text evidence="4 11">Purine metabolism; AMP biosynthesis via salvage pathway; AMP from adenine: step 1/1.</text>
</comment>
<dbReference type="RefSeq" id="WP_242377079.1">
    <property type="nucleotide sequence ID" value="NZ_JAKRKC020000001.1"/>
</dbReference>
<dbReference type="Proteomes" id="UP001317259">
    <property type="component" value="Unassembled WGS sequence"/>
</dbReference>
<keyword evidence="7 11" id="KW-0963">Cytoplasm</keyword>
<dbReference type="InterPro" id="IPR000836">
    <property type="entry name" value="PRTase_dom"/>
</dbReference>
<dbReference type="EC" id="2.4.2.7" evidence="6 11"/>
<comment type="subunit">
    <text evidence="11">Homodimer.</text>
</comment>
<reference evidence="13 14" key="1">
    <citation type="submission" date="2022-04" db="EMBL/GenBank/DDBJ databases">
        <title>Genome draft of Actinomadura sp. ATCC 31491.</title>
        <authorList>
            <person name="Shi X."/>
            <person name="Du Y."/>
        </authorList>
    </citation>
    <scope>NUCLEOTIDE SEQUENCE [LARGE SCALE GENOMIC DNA]</scope>
    <source>
        <strain evidence="13 14">ATCC 31491</strain>
    </source>
</reference>
<dbReference type="NCBIfam" id="NF002636">
    <property type="entry name" value="PRK02304.1-5"/>
    <property type="match status" value="1"/>
</dbReference>
<comment type="function">
    <text evidence="2 11">Catalyzes a salvage reaction resulting in the formation of AMP, that is energically less costly than de novo synthesis.</text>
</comment>
<comment type="similarity">
    <text evidence="5 11">Belongs to the purine/pyrimidine phosphoribosyltransferase family.</text>
</comment>
<sequence>MRPENSSHAPLDLKGSIVDVLDHPAPGVIFRDISPMIGDAQRFDHVLTRLVEWAAPLEPDIVAAVDARGFIFGGALAAALKCGFVPLRKQGKLPRARLSVEFDSEYSTETLEVHTDAFAPGARVLFHDDVIAVGNCSSGSIELLERLGAEVVGACFLVELKRLNGRHKLTGREVFSVVQYD</sequence>
<keyword evidence="14" id="KW-1185">Reference proteome</keyword>
<comment type="catalytic activity">
    <reaction evidence="1 11">
        <text>AMP + diphosphate = 5-phospho-alpha-D-ribose 1-diphosphate + adenine</text>
        <dbReference type="Rhea" id="RHEA:16609"/>
        <dbReference type="ChEBI" id="CHEBI:16708"/>
        <dbReference type="ChEBI" id="CHEBI:33019"/>
        <dbReference type="ChEBI" id="CHEBI:58017"/>
        <dbReference type="ChEBI" id="CHEBI:456215"/>
        <dbReference type="EC" id="2.4.2.7"/>
    </reaction>
</comment>
<dbReference type="GO" id="GO:0003999">
    <property type="term" value="F:adenine phosphoribosyltransferase activity"/>
    <property type="evidence" value="ECO:0007669"/>
    <property type="project" value="UniProtKB-EC"/>
</dbReference>
<comment type="caution">
    <text evidence="13">The sequence shown here is derived from an EMBL/GenBank/DDBJ whole genome shotgun (WGS) entry which is preliminary data.</text>
</comment>
<proteinExistence type="inferred from homology"/>
<dbReference type="PANTHER" id="PTHR32315:SF3">
    <property type="entry name" value="ADENINE PHOSPHORIBOSYLTRANSFERASE"/>
    <property type="match status" value="1"/>
</dbReference>
<name>A0ABT0FJA3_9ACTN</name>
<dbReference type="Pfam" id="PF00156">
    <property type="entry name" value="Pribosyltran"/>
    <property type="match status" value="1"/>
</dbReference>
<dbReference type="NCBIfam" id="NF002634">
    <property type="entry name" value="PRK02304.1-3"/>
    <property type="match status" value="1"/>
</dbReference>
<keyword evidence="8 11" id="KW-0328">Glycosyltransferase</keyword>
<dbReference type="EMBL" id="JAKRKC020000001">
    <property type="protein sequence ID" value="MCK2212404.1"/>
    <property type="molecule type" value="Genomic_DNA"/>
</dbReference>
<evidence type="ECO:0000256" key="5">
    <source>
        <dbReference type="ARBA" id="ARBA00008391"/>
    </source>
</evidence>
<dbReference type="InterPro" id="IPR050054">
    <property type="entry name" value="UPRTase/APRTase"/>
</dbReference>
<gene>
    <name evidence="11" type="primary">apt</name>
    <name evidence="13" type="ORF">MF672_001105</name>
</gene>
<evidence type="ECO:0000256" key="11">
    <source>
        <dbReference type="HAMAP-Rule" id="MF_00004"/>
    </source>
</evidence>
<evidence type="ECO:0000259" key="12">
    <source>
        <dbReference type="Pfam" id="PF00156"/>
    </source>
</evidence>
<dbReference type="Gene3D" id="3.40.50.2020">
    <property type="match status" value="1"/>
</dbReference>
<dbReference type="HAMAP" id="MF_00004">
    <property type="entry name" value="Aden_phosphoribosyltr"/>
    <property type="match status" value="1"/>
</dbReference>
<dbReference type="CDD" id="cd06223">
    <property type="entry name" value="PRTases_typeI"/>
    <property type="match status" value="1"/>
</dbReference>
<evidence type="ECO:0000256" key="8">
    <source>
        <dbReference type="ARBA" id="ARBA00022676"/>
    </source>
</evidence>
<dbReference type="PANTHER" id="PTHR32315">
    <property type="entry name" value="ADENINE PHOSPHORIBOSYLTRANSFERASE"/>
    <property type="match status" value="1"/>
</dbReference>
<evidence type="ECO:0000256" key="6">
    <source>
        <dbReference type="ARBA" id="ARBA00011893"/>
    </source>
</evidence>
<evidence type="ECO:0000256" key="9">
    <source>
        <dbReference type="ARBA" id="ARBA00022679"/>
    </source>
</evidence>
<feature type="domain" description="Phosphoribosyltransferase" evidence="12">
    <location>
        <begin position="53"/>
        <end position="159"/>
    </location>
</feature>
<dbReference type="InterPro" id="IPR029057">
    <property type="entry name" value="PRTase-like"/>
</dbReference>
<evidence type="ECO:0000256" key="4">
    <source>
        <dbReference type="ARBA" id="ARBA00004659"/>
    </source>
</evidence>
<dbReference type="InterPro" id="IPR005764">
    <property type="entry name" value="Ade_phspho_trans"/>
</dbReference>
<evidence type="ECO:0000313" key="13">
    <source>
        <dbReference type="EMBL" id="MCK2212404.1"/>
    </source>
</evidence>
<comment type="subcellular location">
    <subcellularLocation>
        <location evidence="3 11">Cytoplasm</location>
    </subcellularLocation>
</comment>
<accession>A0ABT0FJA3</accession>
<organism evidence="13 14">
    <name type="scientific">Actinomadura luzonensis</name>
    <dbReference type="NCBI Taxonomy" id="2805427"/>
    <lineage>
        <taxon>Bacteria</taxon>
        <taxon>Bacillati</taxon>
        <taxon>Actinomycetota</taxon>
        <taxon>Actinomycetes</taxon>
        <taxon>Streptosporangiales</taxon>
        <taxon>Thermomonosporaceae</taxon>
        <taxon>Actinomadura</taxon>
    </lineage>
</organism>
<evidence type="ECO:0000256" key="2">
    <source>
        <dbReference type="ARBA" id="ARBA00003968"/>
    </source>
</evidence>
<evidence type="ECO:0000256" key="3">
    <source>
        <dbReference type="ARBA" id="ARBA00004496"/>
    </source>
</evidence>
<protein>
    <recommendedName>
        <fullName evidence="6 11">Adenine phosphoribosyltransferase</fullName>
        <shortName evidence="11">APRT</shortName>
        <ecNumber evidence="6 11">2.4.2.7</ecNumber>
    </recommendedName>
</protein>